<proteinExistence type="predicted"/>
<protein>
    <submittedName>
        <fullName evidence="3">Uncharacterized protein</fullName>
    </submittedName>
</protein>
<evidence type="ECO:0000313" key="3">
    <source>
        <dbReference type="EMBL" id="KKM25698.1"/>
    </source>
</evidence>
<feature type="coiled-coil region" evidence="1">
    <location>
        <begin position="52"/>
        <end position="79"/>
    </location>
</feature>
<feature type="region of interest" description="Disordered" evidence="2">
    <location>
        <begin position="1"/>
        <end position="20"/>
    </location>
</feature>
<dbReference type="EMBL" id="LAZR01012662">
    <property type="protein sequence ID" value="KKM25698.1"/>
    <property type="molecule type" value="Genomic_DNA"/>
</dbReference>
<keyword evidence="1" id="KW-0175">Coiled coil</keyword>
<comment type="caution">
    <text evidence="3">The sequence shown here is derived from an EMBL/GenBank/DDBJ whole genome shotgun (WGS) entry which is preliminary data.</text>
</comment>
<name>A0A0F9KUB0_9ZZZZ</name>
<sequence>MQASQEAETTSTTPEWDSLGPILQNNLLRQHREGGIKARTNPILDDKVTKALKPHTEEIADLNEQLAKVEEALNKATLAKDLRTARDERISLLTRIADASSTKRAVRTANTDYVELTHMRKVLKASEWVRTRQVTGILGELKHEGRQDSDEAEIALHENAQKLSRAHVLIAGSLDLSDFQ</sequence>
<feature type="compositionally biased region" description="Polar residues" evidence="2">
    <location>
        <begin position="1"/>
        <end position="15"/>
    </location>
</feature>
<evidence type="ECO:0000256" key="2">
    <source>
        <dbReference type="SAM" id="MobiDB-lite"/>
    </source>
</evidence>
<evidence type="ECO:0000256" key="1">
    <source>
        <dbReference type="SAM" id="Coils"/>
    </source>
</evidence>
<gene>
    <name evidence="3" type="ORF">LCGC14_1592430</name>
</gene>
<reference evidence="3" key="1">
    <citation type="journal article" date="2015" name="Nature">
        <title>Complex archaea that bridge the gap between prokaryotes and eukaryotes.</title>
        <authorList>
            <person name="Spang A."/>
            <person name="Saw J.H."/>
            <person name="Jorgensen S.L."/>
            <person name="Zaremba-Niedzwiedzka K."/>
            <person name="Martijn J."/>
            <person name="Lind A.E."/>
            <person name="van Eijk R."/>
            <person name="Schleper C."/>
            <person name="Guy L."/>
            <person name="Ettema T.J."/>
        </authorList>
    </citation>
    <scope>NUCLEOTIDE SEQUENCE</scope>
</reference>
<organism evidence="3">
    <name type="scientific">marine sediment metagenome</name>
    <dbReference type="NCBI Taxonomy" id="412755"/>
    <lineage>
        <taxon>unclassified sequences</taxon>
        <taxon>metagenomes</taxon>
        <taxon>ecological metagenomes</taxon>
    </lineage>
</organism>
<dbReference type="AlphaFoldDB" id="A0A0F9KUB0"/>
<accession>A0A0F9KUB0</accession>